<feature type="signal peptide" evidence="2">
    <location>
        <begin position="1"/>
        <end position="20"/>
    </location>
</feature>
<evidence type="ECO:0000256" key="1">
    <source>
        <dbReference type="SAM" id="Phobius"/>
    </source>
</evidence>
<keyword evidence="2" id="KW-0732">Signal</keyword>
<feature type="transmembrane region" description="Helical" evidence="1">
    <location>
        <begin position="44"/>
        <end position="65"/>
    </location>
</feature>
<evidence type="ECO:0000313" key="3">
    <source>
        <dbReference type="EMBL" id="KAK7551748.1"/>
    </source>
</evidence>
<dbReference type="EMBL" id="JBBPDW010000006">
    <property type="protein sequence ID" value="KAK7551748.1"/>
    <property type="molecule type" value="Genomic_DNA"/>
</dbReference>
<organism evidence="3 4">
    <name type="scientific">Phyllosticta citricarpa</name>
    <dbReference type="NCBI Taxonomy" id="55181"/>
    <lineage>
        <taxon>Eukaryota</taxon>
        <taxon>Fungi</taxon>
        <taxon>Dikarya</taxon>
        <taxon>Ascomycota</taxon>
        <taxon>Pezizomycotina</taxon>
        <taxon>Dothideomycetes</taxon>
        <taxon>Dothideomycetes incertae sedis</taxon>
        <taxon>Botryosphaeriales</taxon>
        <taxon>Phyllostictaceae</taxon>
        <taxon>Phyllosticta</taxon>
    </lineage>
</organism>
<dbReference type="Proteomes" id="UP001365128">
    <property type="component" value="Unassembled WGS sequence"/>
</dbReference>
<protein>
    <recommendedName>
        <fullName evidence="5">Secreted protein</fullName>
    </recommendedName>
</protein>
<keyword evidence="4" id="KW-1185">Reference proteome</keyword>
<keyword evidence="1" id="KW-0812">Transmembrane</keyword>
<evidence type="ECO:0000313" key="4">
    <source>
        <dbReference type="Proteomes" id="UP001365128"/>
    </source>
</evidence>
<accession>A0ABR1MKL8</accession>
<keyword evidence="1" id="KW-1133">Transmembrane helix</keyword>
<evidence type="ECO:0008006" key="5">
    <source>
        <dbReference type="Google" id="ProtNLM"/>
    </source>
</evidence>
<sequence length="112" mass="11926">MQHSSPSLCLILLALHRSQAIYIASQPASQPTARCYANQPPYFVLIHPSLYLAIGLTPSHVLIFLPSGRLSSSMRACVLGPASAGIGIGMLPHPTTSSQVSDCFLSVLLVLR</sequence>
<keyword evidence="1" id="KW-0472">Membrane</keyword>
<gene>
    <name evidence="3" type="ORF">IWX46DRAFT_398201</name>
</gene>
<reference evidence="3 4" key="1">
    <citation type="submission" date="2024-04" db="EMBL/GenBank/DDBJ databases">
        <title>Phyllosticta paracitricarpa is synonymous to the EU quarantine fungus P. citricarpa based on phylogenomic analyses.</title>
        <authorList>
            <consortium name="Lawrence Berkeley National Laboratory"/>
            <person name="Van Ingen-Buijs V.A."/>
            <person name="Van Westerhoven A.C."/>
            <person name="Haridas S."/>
            <person name="Skiadas P."/>
            <person name="Martin F."/>
            <person name="Groenewald J.Z."/>
            <person name="Crous P.W."/>
            <person name="Seidl M.F."/>
        </authorList>
    </citation>
    <scope>NUCLEOTIDE SEQUENCE [LARGE SCALE GENOMIC DNA]</scope>
    <source>
        <strain evidence="3 4">CBS 122670</strain>
    </source>
</reference>
<feature type="chain" id="PRO_5046852946" description="Secreted protein" evidence="2">
    <location>
        <begin position="21"/>
        <end position="112"/>
    </location>
</feature>
<comment type="caution">
    <text evidence="3">The sequence shown here is derived from an EMBL/GenBank/DDBJ whole genome shotgun (WGS) entry which is preliminary data.</text>
</comment>
<evidence type="ECO:0000256" key="2">
    <source>
        <dbReference type="SAM" id="SignalP"/>
    </source>
</evidence>
<proteinExistence type="predicted"/>
<name>A0ABR1MKL8_9PEZI</name>